<sequence>MRTVGYWASQEQYSMQDLIKFTIEAEKGGFTSTMTSDHFHPWWNDGGFGNFTWIWLAAAAERTKKMRFVTGVTSPIYRYNPAIIAQAFASLAILYPRRISLGLGSGEAMNEVSVGFEWPSSRTRLERTIEAIEIIKILWEKERQPQSNRETSFTSDKKFIDKDGFLNYNGQYFKTKSAKLYSLPSYPIPLYMAASGPKATAAAATLTDGLITVSKPNNSKEVFDKFDEAAVAAGKDPNKLEKISKPRISYSEDYDEAFKSINFWRASEIRNVFDTAINDPRKLQQKALEEVSDEELEKSTLIVTSVEDLIKPLEEYFKCGFTQIYIHSTSPDELDFVQQFCKKVLPHFKEEKQQ</sequence>
<evidence type="ECO:0000313" key="3">
    <source>
        <dbReference type="EMBL" id="ALI35908.1"/>
    </source>
</evidence>
<proteinExistence type="predicted"/>
<keyword evidence="1 3" id="KW-0560">Oxidoreductase</keyword>
<dbReference type="Proteomes" id="UP000058925">
    <property type="component" value="Chromosome"/>
</dbReference>
<dbReference type="EC" id="1.1.98.2" evidence="3"/>
<name>A0A654LWS7_9ARCH</name>
<reference evidence="4" key="1">
    <citation type="submission" date="2015-10" db="EMBL/GenBank/DDBJ databases">
        <title>Niche specialization of a soil ammonia-oxidizing archaeon, Candidatus Nitrosocosmicus oleophilus.</title>
        <authorList>
            <person name="Jung M.-Y."/>
            <person name="Rhee S.-K."/>
        </authorList>
    </citation>
    <scope>NUCLEOTIDE SEQUENCE [LARGE SCALE GENOMIC DNA]</scope>
    <source>
        <strain evidence="4">MY3</strain>
    </source>
</reference>
<dbReference type="InterPro" id="IPR011251">
    <property type="entry name" value="Luciferase-like_dom"/>
</dbReference>
<dbReference type="OrthoDB" id="7684at2157"/>
<dbReference type="GO" id="GO:0016705">
    <property type="term" value="F:oxidoreductase activity, acting on paired donors, with incorporation or reduction of molecular oxygen"/>
    <property type="evidence" value="ECO:0007669"/>
    <property type="project" value="InterPro"/>
</dbReference>
<accession>A0A654LWS7</accession>
<dbReference type="PANTHER" id="PTHR43244:SF1">
    <property type="entry name" value="5,10-METHYLENETETRAHYDROMETHANOPTERIN REDUCTASE"/>
    <property type="match status" value="1"/>
</dbReference>
<keyword evidence="4" id="KW-1185">Reference proteome</keyword>
<dbReference type="Gene3D" id="3.20.20.30">
    <property type="entry name" value="Luciferase-like domain"/>
    <property type="match status" value="1"/>
</dbReference>
<evidence type="ECO:0000313" key="4">
    <source>
        <dbReference type="Proteomes" id="UP000058925"/>
    </source>
</evidence>
<dbReference type="SUPFAM" id="SSF51679">
    <property type="entry name" value="Bacterial luciferase-like"/>
    <property type="match status" value="1"/>
</dbReference>
<dbReference type="RefSeq" id="WP_196818279.1">
    <property type="nucleotide sequence ID" value="NZ_CP012850.1"/>
</dbReference>
<organism evidence="3 4">
    <name type="scientific">Candidatus Nitrosocosmicus oleophilus</name>
    <dbReference type="NCBI Taxonomy" id="1353260"/>
    <lineage>
        <taxon>Archaea</taxon>
        <taxon>Nitrososphaerota</taxon>
        <taxon>Nitrososphaeria</taxon>
        <taxon>Nitrososphaerales</taxon>
        <taxon>Nitrososphaeraceae</taxon>
        <taxon>Candidatus Nitrosocosmicus</taxon>
    </lineage>
</organism>
<dbReference type="Pfam" id="PF00296">
    <property type="entry name" value="Bac_luciferase"/>
    <property type="match status" value="1"/>
</dbReference>
<dbReference type="GO" id="GO:0052749">
    <property type="term" value="F:glucose-6-phosphate dehydrogenase (coenzyme F420) activity"/>
    <property type="evidence" value="ECO:0007669"/>
    <property type="project" value="UniProtKB-EC"/>
</dbReference>
<protein>
    <submittedName>
        <fullName evidence="3">F420-dependent glucose-6-phosphate dehydrogenase</fullName>
        <ecNumber evidence="3">1.1.98.2</ecNumber>
    </submittedName>
</protein>
<evidence type="ECO:0000256" key="1">
    <source>
        <dbReference type="ARBA" id="ARBA00023002"/>
    </source>
</evidence>
<dbReference type="PANTHER" id="PTHR43244">
    <property type="match status" value="1"/>
</dbReference>
<dbReference type="AlphaFoldDB" id="A0A654LWS7"/>
<gene>
    <name evidence="3" type="primary">fgd1_3</name>
    <name evidence="3" type="ORF">NMY3_01705</name>
</gene>
<dbReference type="InterPro" id="IPR036661">
    <property type="entry name" value="Luciferase-like_sf"/>
</dbReference>
<feature type="domain" description="Luciferase-like" evidence="2">
    <location>
        <begin position="9"/>
        <end position="323"/>
    </location>
</feature>
<dbReference type="CDD" id="cd01097">
    <property type="entry name" value="Tetrahydromethanopterin_reductase"/>
    <property type="match status" value="1"/>
</dbReference>
<dbReference type="EMBL" id="CP012850">
    <property type="protein sequence ID" value="ALI35908.1"/>
    <property type="molecule type" value="Genomic_DNA"/>
</dbReference>
<dbReference type="KEGG" id="taa:NMY3_01705"/>
<evidence type="ECO:0000259" key="2">
    <source>
        <dbReference type="Pfam" id="PF00296"/>
    </source>
</evidence>
<dbReference type="GeneID" id="60421719"/>
<dbReference type="InterPro" id="IPR050564">
    <property type="entry name" value="F420-G6PD/mer"/>
</dbReference>